<proteinExistence type="predicted"/>
<dbReference type="AlphaFoldDB" id="A0A392PNC1"/>
<sequence>MGVSHVLETGNYLGLPSMIGRKKKDTFAFVKDRIWKRINSWRGQALSKAGKEVMIKSDLQAIPSYVMNVYLLLEATIKEIEQMINCFWQEIGVNNKAIKWSA</sequence>
<keyword evidence="1" id="KW-0695">RNA-directed DNA polymerase</keyword>
<name>A0A392PNC1_9FABA</name>
<dbReference type="PANTHER" id="PTHR33116">
    <property type="entry name" value="REVERSE TRANSCRIPTASE ZINC-BINDING DOMAIN-CONTAINING PROTEIN-RELATED-RELATED"/>
    <property type="match status" value="1"/>
</dbReference>
<keyword evidence="1" id="KW-0548">Nucleotidyltransferase</keyword>
<keyword evidence="2" id="KW-1185">Reference proteome</keyword>
<dbReference type="Proteomes" id="UP000265520">
    <property type="component" value="Unassembled WGS sequence"/>
</dbReference>
<protein>
    <submittedName>
        <fullName evidence="1">RNA-directed DNA polymerase (Reverse transcriptase)</fullName>
    </submittedName>
</protein>
<evidence type="ECO:0000313" key="2">
    <source>
        <dbReference type="Proteomes" id="UP000265520"/>
    </source>
</evidence>
<evidence type="ECO:0000313" key="1">
    <source>
        <dbReference type="EMBL" id="MCI13282.1"/>
    </source>
</evidence>
<dbReference type="EMBL" id="LXQA010087612">
    <property type="protein sequence ID" value="MCI13282.1"/>
    <property type="molecule type" value="Genomic_DNA"/>
</dbReference>
<dbReference type="GO" id="GO:0003964">
    <property type="term" value="F:RNA-directed DNA polymerase activity"/>
    <property type="evidence" value="ECO:0007669"/>
    <property type="project" value="UniProtKB-KW"/>
</dbReference>
<keyword evidence="1" id="KW-0808">Transferase</keyword>
<dbReference type="PANTHER" id="PTHR33116:SF86">
    <property type="entry name" value="REVERSE TRANSCRIPTASE DOMAIN-CONTAINING PROTEIN"/>
    <property type="match status" value="1"/>
</dbReference>
<organism evidence="1 2">
    <name type="scientific">Trifolium medium</name>
    <dbReference type="NCBI Taxonomy" id="97028"/>
    <lineage>
        <taxon>Eukaryota</taxon>
        <taxon>Viridiplantae</taxon>
        <taxon>Streptophyta</taxon>
        <taxon>Embryophyta</taxon>
        <taxon>Tracheophyta</taxon>
        <taxon>Spermatophyta</taxon>
        <taxon>Magnoliopsida</taxon>
        <taxon>eudicotyledons</taxon>
        <taxon>Gunneridae</taxon>
        <taxon>Pentapetalae</taxon>
        <taxon>rosids</taxon>
        <taxon>fabids</taxon>
        <taxon>Fabales</taxon>
        <taxon>Fabaceae</taxon>
        <taxon>Papilionoideae</taxon>
        <taxon>50 kb inversion clade</taxon>
        <taxon>NPAAA clade</taxon>
        <taxon>Hologalegina</taxon>
        <taxon>IRL clade</taxon>
        <taxon>Trifolieae</taxon>
        <taxon>Trifolium</taxon>
    </lineage>
</organism>
<accession>A0A392PNC1</accession>
<comment type="caution">
    <text evidence="1">The sequence shown here is derived from an EMBL/GenBank/DDBJ whole genome shotgun (WGS) entry which is preliminary data.</text>
</comment>
<reference evidence="1 2" key="1">
    <citation type="journal article" date="2018" name="Front. Plant Sci.">
        <title>Red Clover (Trifolium pratense) and Zigzag Clover (T. medium) - A Picture of Genomic Similarities and Differences.</title>
        <authorList>
            <person name="Dluhosova J."/>
            <person name="Istvanek J."/>
            <person name="Nedelnik J."/>
            <person name="Repkova J."/>
        </authorList>
    </citation>
    <scope>NUCLEOTIDE SEQUENCE [LARGE SCALE GENOMIC DNA]</scope>
    <source>
        <strain evidence="2">cv. 10/8</strain>
        <tissue evidence="1">Leaf</tissue>
    </source>
</reference>